<reference evidence="1 2" key="1">
    <citation type="journal article" date="2024" name="G3 (Bethesda)">
        <title>Genome assembly of Hibiscus sabdariffa L. provides insights into metabolisms of medicinal natural products.</title>
        <authorList>
            <person name="Kim T."/>
        </authorList>
    </citation>
    <scope>NUCLEOTIDE SEQUENCE [LARGE SCALE GENOMIC DNA]</scope>
    <source>
        <strain evidence="1">TK-2024</strain>
        <tissue evidence="1">Old leaves</tissue>
    </source>
</reference>
<comment type="caution">
    <text evidence="1">The sequence shown here is derived from an EMBL/GenBank/DDBJ whole genome shotgun (WGS) entry which is preliminary data.</text>
</comment>
<dbReference type="EMBL" id="JBBPBM010000004">
    <property type="protein sequence ID" value="KAK8589937.1"/>
    <property type="molecule type" value="Genomic_DNA"/>
</dbReference>
<dbReference type="Proteomes" id="UP001472677">
    <property type="component" value="Unassembled WGS sequence"/>
</dbReference>
<name>A0ABR2G0F5_9ROSI</name>
<accession>A0ABR2G0F5</accession>
<organism evidence="1 2">
    <name type="scientific">Hibiscus sabdariffa</name>
    <name type="common">roselle</name>
    <dbReference type="NCBI Taxonomy" id="183260"/>
    <lineage>
        <taxon>Eukaryota</taxon>
        <taxon>Viridiplantae</taxon>
        <taxon>Streptophyta</taxon>
        <taxon>Embryophyta</taxon>
        <taxon>Tracheophyta</taxon>
        <taxon>Spermatophyta</taxon>
        <taxon>Magnoliopsida</taxon>
        <taxon>eudicotyledons</taxon>
        <taxon>Gunneridae</taxon>
        <taxon>Pentapetalae</taxon>
        <taxon>rosids</taxon>
        <taxon>malvids</taxon>
        <taxon>Malvales</taxon>
        <taxon>Malvaceae</taxon>
        <taxon>Malvoideae</taxon>
        <taxon>Hibiscus</taxon>
    </lineage>
</organism>
<evidence type="ECO:0000313" key="1">
    <source>
        <dbReference type="EMBL" id="KAK8589937.1"/>
    </source>
</evidence>
<evidence type="ECO:0000313" key="2">
    <source>
        <dbReference type="Proteomes" id="UP001472677"/>
    </source>
</evidence>
<proteinExistence type="predicted"/>
<keyword evidence="2" id="KW-1185">Reference proteome</keyword>
<protein>
    <submittedName>
        <fullName evidence="1">Uncharacterized protein</fullName>
    </submittedName>
</protein>
<gene>
    <name evidence="1" type="ORF">V6N12_024326</name>
</gene>
<sequence length="70" mass="7436">MPDEAATMSITQGYSSVVHILTRAIPNVRRCLCGDSFPQDRYRGGGSLIAMAEHRCGGLLMVGARVARGG</sequence>